<organism evidence="1 2">
    <name type="scientific">Leucocoprinus birnbaumii</name>
    <dbReference type="NCBI Taxonomy" id="56174"/>
    <lineage>
        <taxon>Eukaryota</taxon>
        <taxon>Fungi</taxon>
        <taxon>Dikarya</taxon>
        <taxon>Basidiomycota</taxon>
        <taxon>Agaricomycotina</taxon>
        <taxon>Agaricomycetes</taxon>
        <taxon>Agaricomycetidae</taxon>
        <taxon>Agaricales</taxon>
        <taxon>Agaricineae</taxon>
        <taxon>Agaricaceae</taxon>
        <taxon>Leucocoprinus</taxon>
    </lineage>
</organism>
<accession>A0AAD5VEU1</accession>
<comment type="caution">
    <text evidence="1">The sequence shown here is derived from an EMBL/GenBank/DDBJ whole genome shotgun (WGS) entry which is preliminary data.</text>
</comment>
<protein>
    <submittedName>
        <fullName evidence="1">Uncharacterized protein</fullName>
    </submittedName>
</protein>
<dbReference type="Proteomes" id="UP001213000">
    <property type="component" value="Unassembled WGS sequence"/>
</dbReference>
<dbReference type="AlphaFoldDB" id="A0AAD5VEU1"/>
<keyword evidence="2" id="KW-1185">Reference proteome</keyword>
<gene>
    <name evidence="1" type="ORF">NP233_g12960</name>
</gene>
<sequence>MLFRPSPALRILNAHLNTHLRAIHVHSPTIQPAAREVILPLLVHKKVKTGSVDQNLLAQLSTGLAYCWPAVMEAYSNADVNLKIGLINARHISSVLSDPHWTFKWIDQKNAIVGTMHVPGACGAATETWTSVGRKWANADVQLEFIPCGNISFKVSEAEQDD</sequence>
<evidence type="ECO:0000313" key="2">
    <source>
        <dbReference type="Proteomes" id="UP001213000"/>
    </source>
</evidence>
<dbReference type="EMBL" id="JANIEX010002109">
    <property type="protein sequence ID" value="KAJ3552063.1"/>
    <property type="molecule type" value="Genomic_DNA"/>
</dbReference>
<name>A0AAD5VEU1_9AGAR</name>
<proteinExistence type="predicted"/>
<evidence type="ECO:0000313" key="1">
    <source>
        <dbReference type="EMBL" id="KAJ3552063.1"/>
    </source>
</evidence>
<reference evidence="1" key="1">
    <citation type="submission" date="2022-07" db="EMBL/GenBank/DDBJ databases">
        <title>Genome Sequence of Leucocoprinus birnbaumii.</title>
        <authorList>
            <person name="Buettner E."/>
        </authorList>
    </citation>
    <scope>NUCLEOTIDE SEQUENCE</scope>
    <source>
        <strain evidence="1">VT141</strain>
    </source>
</reference>